<keyword evidence="2" id="KW-0812">Transmembrane</keyword>
<accession>A0AAN9JTU9</accession>
<evidence type="ECO:0000313" key="3">
    <source>
        <dbReference type="EMBL" id="KAK7303474.1"/>
    </source>
</evidence>
<proteinExistence type="predicted"/>
<feature type="compositionally biased region" description="Basic and acidic residues" evidence="1">
    <location>
        <begin position="205"/>
        <end position="229"/>
    </location>
</feature>
<reference evidence="3 4" key="1">
    <citation type="submission" date="2024-01" db="EMBL/GenBank/DDBJ databases">
        <title>The genomes of 5 underutilized Papilionoideae crops provide insights into root nodulation and disease resistance.</title>
        <authorList>
            <person name="Yuan L."/>
        </authorList>
    </citation>
    <scope>NUCLEOTIDE SEQUENCE [LARGE SCALE GENOMIC DNA]</scope>
    <source>
        <strain evidence="3">LY-2023</strain>
        <tissue evidence="3">Leaf</tissue>
    </source>
</reference>
<protein>
    <submittedName>
        <fullName evidence="3">Uncharacterized protein</fullName>
    </submittedName>
</protein>
<comment type="caution">
    <text evidence="3">The sequence shown here is derived from an EMBL/GenBank/DDBJ whole genome shotgun (WGS) entry which is preliminary data.</text>
</comment>
<dbReference type="Proteomes" id="UP001359559">
    <property type="component" value="Unassembled WGS sequence"/>
</dbReference>
<feature type="region of interest" description="Disordered" evidence="1">
    <location>
        <begin position="184"/>
        <end position="240"/>
    </location>
</feature>
<feature type="compositionally biased region" description="Low complexity" evidence="1">
    <location>
        <begin position="186"/>
        <end position="195"/>
    </location>
</feature>
<keyword evidence="4" id="KW-1185">Reference proteome</keyword>
<keyword evidence="2" id="KW-0472">Membrane</keyword>
<evidence type="ECO:0000256" key="1">
    <source>
        <dbReference type="SAM" id="MobiDB-lite"/>
    </source>
</evidence>
<feature type="transmembrane region" description="Helical" evidence="2">
    <location>
        <begin position="7"/>
        <end position="29"/>
    </location>
</feature>
<keyword evidence="2" id="KW-1133">Transmembrane helix</keyword>
<dbReference type="EMBL" id="JAYKXN010000003">
    <property type="protein sequence ID" value="KAK7303474.1"/>
    <property type="molecule type" value="Genomic_DNA"/>
</dbReference>
<name>A0AAN9JTU9_CLITE</name>
<organism evidence="3 4">
    <name type="scientific">Clitoria ternatea</name>
    <name type="common">Butterfly pea</name>
    <dbReference type="NCBI Taxonomy" id="43366"/>
    <lineage>
        <taxon>Eukaryota</taxon>
        <taxon>Viridiplantae</taxon>
        <taxon>Streptophyta</taxon>
        <taxon>Embryophyta</taxon>
        <taxon>Tracheophyta</taxon>
        <taxon>Spermatophyta</taxon>
        <taxon>Magnoliopsida</taxon>
        <taxon>eudicotyledons</taxon>
        <taxon>Gunneridae</taxon>
        <taxon>Pentapetalae</taxon>
        <taxon>rosids</taxon>
        <taxon>fabids</taxon>
        <taxon>Fabales</taxon>
        <taxon>Fabaceae</taxon>
        <taxon>Papilionoideae</taxon>
        <taxon>50 kb inversion clade</taxon>
        <taxon>NPAAA clade</taxon>
        <taxon>indigoferoid/millettioid clade</taxon>
        <taxon>Phaseoleae</taxon>
        <taxon>Clitoria</taxon>
    </lineage>
</organism>
<dbReference type="AlphaFoldDB" id="A0AAN9JTU9"/>
<gene>
    <name evidence="3" type="ORF">RJT34_14381</name>
</gene>
<evidence type="ECO:0000313" key="4">
    <source>
        <dbReference type="Proteomes" id="UP001359559"/>
    </source>
</evidence>
<sequence>MITLHRAHIIALSSSNFVMYCIWYLYAWFPVGETELGKWRNLRVDIDPSHRSRQSKLRLTKEHVGWPLNVAVHKSYVQTLNIMFMHKEARIIARTEDEQVIHPNPASQLKSWAPNTGVPYLHIMGCISSKVLVRSISLHEDRKERSQKTANGIPLLEDLIISTSGSDQYLALVCAANTVSNKLHSRSISSNRSSRLAIEPAGSETPEKLEPSERQGQGERKQIESDIKKNRSKSWHQFPEPSVCSLAQENSSGFEDKHDLSSKGAVRSRSFHTVEEYDEMVNKICLTKSYRDQQSEFDDDDDSGNNMKLQVSEFISNTEDKDCAIKKMQPSCLNRKCSIDERKIVKEIHTMSTTSTPESCKVTLCPESHISNSGNKNEEVVPSDKIRMLEGAAQGEKTNEKGNKRKAVAKRLESLRIPSSIEYPAIASLREWHPAGGIYSPGSYITPKFGSYSIMNIRNANKSIEDSVFSPELVSAFEQCMVQLEAEEENILKQIVENVEEESEGSSPKKELHHA</sequence>
<evidence type="ECO:0000256" key="2">
    <source>
        <dbReference type="SAM" id="Phobius"/>
    </source>
</evidence>